<evidence type="ECO:0000313" key="3">
    <source>
        <dbReference type="EMBL" id="MBW4432073.1"/>
    </source>
</evidence>
<sequence length="312" mass="33173">MTSKISGLRHWSLFCPFYIFSIFTFGIFPAFSQTSVITNTARGSADNLPDSPTGRVVNSNEVTLSASQAALEIIKTADRAAAEPGDTVIYTLTIRNTGNSATNQISITDRLPLGMRFISKSLKGSIGNRSVSLSATNGSSRTVTINSNEGLQPNQSLIVNYAAEVTPDAIRGDGRNTAQARAGNLTSNQASYVLRIRPGILSDCGTLIGRVFVDKNFDGEQQPNEPGIPNAVIYLDDGNRIVTDANGLFSLANVIAGYRTAALDLTSLPGYALAPNKYFIESNSQSRLVKLAPSGLARVNFGVTPAFSGGKR</sequence>
<dbReference type="InterPro" id="IPR013783">
    <property type="entry name" value="Ig-like_fold"/>
</dbReference>
<dbReference type="InterPro" id="IPR047589">
    <property type="entry name" value="DUF11_rpt"/>
</dbReference>
<feature type="domain" description="DUF11" evidence="2">
    <location>
        <begin position="71"/>
        <end position="190"/>
    </location>
</feature>
<dbReference type="Pfam" id="PF01345">
    <property type="entry name" value="DUF11"/>
    <property type="match status" value="1"/>
</dbReference>
<feature type="transmembrane region" description="Helical" evidence="1">
    <location>
        <begin position="12"/>
        <end position="31"/>
    </location>
</feature>
<keyword evidence="1" id="KW-1133">Transmembrane helix</keyword>
<dbReference type="InterPro" id="IPR001434">
    <property type="entry name" value="OmcB-like_DUF11"/>
</dbReference>
<proteinExistence type="predicted"/>
<name>A0A9E3LT10_9NOST</name>
<dbReference type="NCBIfam" id="TIGR01451">
    <property type="entry name" value="B_ant_repeat"/>
    <property type="match status" value="1"/>
</dbReference>
<dbReference type="AlphaFoldDB" id="A0A9E3LT10"/>
<comment type="caution">
    <text evidence="3">The sequence shown here is derived from an EMBL/GenBank/DDBJ whole genome shotgun (WGS) entry which is preliminary data.</text>
</comment>
<protein>
    <submittedName>
        <fullName evidence="3">DUF11 domain-containing protein</fullName>
    </submittedName>
</protein>
<reference evidence="3" key="2">
    <citation type="journal article" date="2022" name="Microbiol. Resour. Announc.">
        <title>Metagenome Sequencing to Explore Phylogenomics of Terrestrial Cyanobacteria.</title>
        <authorList>
            <person name="Ward R.D."/>
            <person name="Stajich J.E."/>
            <person name="Johansen J.R."/>
            <person name="Huntemann M."/>
            <person name="Clum A."/>
            <person name="Foster B."/>
            <person name="Foster B."/>
            <person name="Roux S."/>
            <person name="Palaniappan K."/>
            <person name="Varghese N."/>
            <person name="Mukherjee S."/>
            <person name="Reddy T.B.K."/>
            <person name="Daum C."/>
            <person name="Copeland A."/>
            <person name="Chen I.A."/>
            <person name="Ivanova N.N."/>
            <person name="Kyrpides N.C."/>
            <person name="Shapiro N."/>
            <person name="Eloe-Fadrosh E.A."/>
            <person name="Pietrasiak N."/>
        </authorList>
    </citation>
    <scope>NUCLEOTIDE SEQUENCE</scope>
    <source>
        <strain evidence="3">HA4357-MV3</strain>
    </source>
</reference>
<evidence type="ECO:0000256" key="1">
    <source>
        <dbReference type="SAM" id="Phobius"/>
    </source>
</evidence>
<organism evidence="3 4">
    <name type="scientific">Pelatocladus maniniholoensis HA4357-MV3</name>
    <dbReference type="NCBI Taxonomy" id="1117104"/>
    <lineage>
        <taxon>Bacteria</taxon>
        <taxon>Bacillati</taxon>
        <taxon>Cyanobacteriota</taxon>
        <taxon>Cyanophyceae</taxon>
        <taxon>Nostocales</taxon>
        <taxon>Nostocaceae</taxon>
        <taxon>Pelatocladus</taxon>
    </lineage>
</organism>
<keyword evidence="1" id="KW-0812">Transmembrane</keyword>
<keyword evidence="1" id="KW-0472">Membrane</keyword>
<dbReference type="Gene3D" id="2.60.40.10">
    <property type="entry name" value="Immunoglobulins"/>
    <property type="match status" value="1"/>
</dbReference>
<dbReference type="InterPro" id="IPR051172">
    <property type="entry name" value="Chlamydia_OmcB"/>
</dbReference>
<evidence type="ECO:0000313" key="4">
    <source>
        <dbReference type="Proteomes" id="UP000813215"/>
    </source>
</evidence>
<dbReference type="EMBL" id="JAHHHW010000080">
    <property type="protein sequence ID" value="MBW4432073.1"/>
    <property type="molecule type" value="Genomic_DNA"/>
</dbReference>
<evidence type="ECO:0000259" key="2">
    <source>
        <dbReference type="Pfam" id="PF01345"/>
    </source>
</evidence>
<dbReference type="PANTHER" id="PTHR34819">
    <property type="entry name" value="LARGE CYSTEINE-RICH PERIPLASMIC PROTEIN OMCB"/>
    <property type="match status" value="1"/>
</dbReference>
<dbReference type="InterPro" id="IPR008966">
    <property type="entry name" value="Adhesion_dom_sf"/>
</dbReference>
<accession>A0A9E3LT10</accession>
<dbReference type="Proteomes" id="UP000813215">
    <property type="component" value="Unassembled WGS sequence"/>
</dbReference>
<dbReference type="SUPFAM" id="SSF117074">
    <property type="entry name" value="Hypothetical protein PA1324"/>
    <property type="match status" value="1"/>
</dbReference>
<gene>
    <name evidence="3" type="ORF">KME28_10175</name>
</gene>
<dbReference type="SUPFAM" id="SSF49401">
    <property type="entry name" value="Bacterial adhesins"/>
    <property type="match status" value="1"/>
</dbReference>
<reference evidence="3" key="1">
    <citation type="submission" date="2021-05" db="EMBL/GenBank/DDBJ databases">
        <authorList>
            <person name="Pietrasiak N."/>
            <person name="Ward R."/>
            <person name="Stajich J.E."/>
            <person name="Kurbessoian T."/>
        </authorList>
    </citation>
    <scope>NUCLEOTIDE SEQUENCE</scope>
    <source>
        <strain evidence="3">HA4357-MV3</strain>
    </source>
</reference>
<dbReference type="Gene3D" id="2.60.40.740">
    <property type="match status" value="1"/>
</dbReference>